<dbReference type="RefSeq" id="WP_011792520.1">
    <property type="nucleotide sequence ID" value="NC_008751.1"/>
</dbReference>
<protein>
    <submittedName>
        <fullName evidence="1">Uncharacterized protein</fullName>
    </submittedName>
</protein>
<reference evidence="2" key="1">
    <citation type="journal article" date="2009" name="Environ. Microbiol.">
        <title>Contribution of mobile genetic elements to Desulfovibrio vulgaris genome plasticity.</title>
        <authorList>
            <person name="Walker C.B."/>
            <person name="Stolyar S."/>
            <person name="Chivian D."/>
            <person name="Pinel N."/>
            <person name="Gabster J.A."/>
            <person name="Dehal P.S."/>
            <person name="He Z."/>
            <person name="Yang Z.K."/>
            <person name="Yen H.C."/>
            <person name="Zhou J."/>
            <person name="Wall J.D."/>
            <person name="Hazen T.C."/>
            <person name="Arkin A.P."/>
            <person name="Stahl D.A."/>
        </authorList>
    </citation>
    <scope>NUCLEOTIDE SEQUENCE [LARGE SCALE GENOMIC DNA]</scope>
    <source>
        <strain evidence="2">DP4</strain>
    </source>
</reference>
<dbReference type="HOGENOM" id="CLU_188255_0_0_7"/>
<sequence>MKHFLHKTPVQGEHVIYFLYHNEEAPMPVQWTDPLELLGDISRLDLDASQMDELRAIIAEEVRAEGAETVWNGRAFRKNIIHSFGHVM</sequence>
<accession>A0A0H3A9D1</accession>
<dbReference type="EMBL" id="CP000527">
    <property type="protein sequence ID" value="ABM28900.1"/>
    <property type="molecule type" value="Genomic_DNA"/>
</dbReference>
<evidence type="ECO:0000313" key="2">
    <source>
        <dbReference type="Proteomes" id="UP000009173"/>
    </source>
</evidence>
<dbReference type="AlphaFoldDB" id="A0A0H3A9D1"/>
<gene>
    <name evidence="1" type="ordered locus">Dvul_1883</name>
</gene>
<organism evidence="1 2">
    <name type="scientific">Nitratidesulfovibrio vulgaris (strain DP4)</name>
    <name type="common">Desulfovibrio vulgaris</name>
    <dbReference type="NCBI Taxonomy" id="391774"/>
    <lineage>
        <taxon>Bacteria</taxon>
        <taxon>Pseudomonadati</taxon>
        <taxon>Thermodesulfobacteriota</taxon>
        <taxon>Desulfovibrionia</taxon>
        <taxon>Desulfovibrionales</taxon>
        <taxon>Desulfovibrionaceae</taxon>
        <taxon>Nitratidesulfovibrio</taxon>
    </lineage>
</organism>
<proteinExistence type="predicted"/>
<name>A0A0H3A9D1_NITV4</name>
<dbReference type="Proteomes" id="UP000009173">
    <property type="component" value="Chromosome"/>
</dbReference>
<evidence type="ECO:0000313" key="1">
    <source>
        <dbReference type="EMBL" id="ABM28900.1"/>
    </source>
</evidence>
<dbReference type="KEGG" id="dvl:Dvul_1883"/>